<gene>
    <name evidence="7" type="ORF">IFM89_005233</name>
</gene>
<keyword evidence="5" id="KW-0325">Glycoprotein</keyword>
<dbReference type="GO" id="GO:0012505">
    <property type="term" value="C:endomembrane system"/>
    <property type="evidence" value="ECO:0007669"/>
    <property type="project" value="TreeGrafter"/>
</dbReference>
<evidence type="ECO:0000313" key="8">
    <source>
        <dbReference type="Proteomes" id="UP000631114"/>
    </source>
</evidence>
<evidence type="ECO:0000256" key="4">
    <source>
        <dbReference type="ARBA" id="ARBA00022729"/>
    </source>
</evidence>
<dbReference type="OrthoDB" id="5307922at2759"/>
<dbReference type="Pfam" id="PF20067">
    <property type="entry name" value="SSL_N"/>
    <property type="match status" value="1"/>
</dbReference>
<dbReference type="PANTHER" id="PTHR10426:SF69">
    <property type="entry name" value="PROTEIN STRICTOSIDINE SYNTHASE-LIKE 10"/>
    <property type="match status" value="1"/>
</dbReference>
<comment type="subcellular location">
    <subcellularLocation>
        <location evidence="1">Vacuole</location>
    </subcellularLocation>
</comment>
<proteinExistence type="inferred from homology"/>
<evidence type="ECO:0000256" key="3">
    <source>
        <dbReference type="ARBA" id="ARBA00022554"/>
    </source>
</evidence>
<reference evidence="7 8" key="1">
    <citation type="submission" date="2020-10" db="EMBL/GenBank/DDBJ databases">
        <title>The Coptis chinensis genome and diversification of protoberbering-type alkaloids.</title>
        <authorList>
            <person name="Wang B."/>
            <person name="Shu S."/>
            <person name="Song C."/>
            <person name="Liu Y."/>
        </authorList>
    </citation>
    <scope>NUCLEOTIDE SEQUENCE [LARGE SCALE GENOMIC DNA]</scope>
    <source>
        <strain evidence="7">HL-2020</strain>
        <tissue evidence="7">Leaf</tissue>
    </source>
</reference>
<keyword evidence="3" id="KW-0926">Vacuole</keyword>
<dbReference type="GO" id="GO:0016787">
    <property type="term" value="F:hydrolase activity"/>
    <property type="evidence" value="ECO:0007669"/>
    <property type="project" value="TreeGrafter"/>
</dbReference>
<dbReference type="FunFam" id="2.120.10.30:FF:000032">
    <property type="entry name" value="Protein STRICTOSIDINE SYNTHASE-LIKE 13"/>
    <property type="match status" value="1"/>
</dbReference>
<evidence type="ECO:0000256" key="5">
    <source>
        <dbReference type="ARBA" id="ARBA00023180"/>
    </source>
</evidence>
<dbReference type="SUPFAM" id="SSF63829">
    <property type="entry name" value="Calcium-dependent phosphotriesterase"/>
    <property type="match status" value="1"/>
</dbReference>
<dbReference type="PANTHER" id="PTHR10426">
    <property type="entry name" value="STRICTOSIDINE SYNTHASE-RELATED"/>
    <property type="match status" value="1"/>
</dbReference>
<dbReference type="InterPro" id="IPR018119">
    <property type="entry name" value="Strictosidine_synth_cons-reg"/>
</dbReference>
<comment type="similarity">
    <text evidence="2">Belongs to the strictosidine synthase family.</text>
</comment>
<dbReference type="AlphaFoldDB" id="A0A835LGJ1"/>
<comment type="caution">
    <text evidence="7">The sequence shown here is derived from an EMBL/GenBank/DDBJ whole genome shotgun (WGS) entry which is preliminary data.</text>
</comment>
<keyword evidence="4" id="KW-0732">Signal</keyword>
<protein>
    <recommendedName>
        <fullName evidence="6">Strictosidine synthase conserved region domain-containing protein</fullName>
    </recommendedName>
</protein>
<evidence type="ECO:0000313" key="7">
    <source>
        <dbReference type="EMBL" id="KAF9591652.1"/>
    </source>
</evidence>
<dbReference type="Pfam" id="PF03088">
    <property type="entry name" value="Str_synth"/>
    <property type="match status" value="1"/>
</dbReference>
<dbReference type="Proteomes" id="UP000631114">
    <property type="component" value="Unassembled WGS sequence"/>
</dbReference>
<keyword evidence="8" id="KW-1185">Reference proteome</keyword>
<sequence>MNSKFIFLATTLAILSIFFTFTLVHLFTVPLIPGAHDTLHNAKVIALAGAVGPESLAFDPNGHGPYTGVADGRILKWQGDDLGWTEFAYTSSQRKECVHPNAPLMEHICGRPLGLRFHPKTGDLYIADAYFGLQMVGPDGGLAREILREAENEPFRFTNDLDIDENEDVIYFTDTSRIFQRRQFISSLLSADKTGRFLKYDQSTKEVKVLMKGLAFANGVALSKDSSFVLVAETGSCKILRYWLKGSKAGSSDVFAELPGFPDNIRRNSKGEFWVALHSKKGTITNWALSNPWVGKALLKTPLNYKQLHNLMVGGKPHAAAIKLNEEGKTIEVLEDSEGKTVRFISEVEEKNGKLWIGSVMMPFIGHRNLG</sequence>
<dbReference type="InterPro" id="IPR011042">
    <property type="entry name" value="6-blade_b-propeller_TolB-like"/>
</dbReference>
<organism evidence="7 8">
    <name type="scientific">Coptis chinensis</name>
    <dbReference type="NCBI Taxonomy" id="261450"/>
    <lineage>
        <taxon>Eukaryota</taxon>
        <taxon>Viridiplantae</taxon>
        <taxon>Streptophyta</taxon>
        <taxon>Embryophyta</taxon>
        <taxon>Tracheophyta</taxon>
        <taxon>Spermatophyta</taxon>
        <taxon>Magnoliopsida</taxon>
        <taxon>Ranunculales</taxon>
        <taxon>Ranunculaceae</taxon>
        <taxon>Coptidoideae</taxon>
        <taxon>Coptis</taxon>
    </lineage>
</organism>
<accession>A0A835LGJ1</accession>
<dbReference type="EMBL" id="JADFTS010000008">
    <property type="protein sequence ID" value="KAF9591652.1"/>
    <property type="molecule type" value="Genomic_DNA"/>
</dbReference>
<dbReference type="Gene3D" id="2.120.10.30">
    <property type="entry name" value="TolB, C-terminal domain"/>
    <property type="match status" value="1"/>
</dbReference>
<evidence type="ECO:0000256" key="2">
    <source>
        <dbReference type="ARBA" id="ARBA00009191"/>
    </source>
</evidence>
<name>A0A835LGJ1_9MAGN</name>
<evidence type="ECO:0000259" key="6">
    <source>
        <dbReference type="Pfam" id="PF03088"/>
    </source>
</evidence>
<feature type="domain" description="Strictosidine synthase conserved region" evidence="6">
    <location>
        <begin position="159"/>
        <end position="246"/>
    </location>
</feature>
<evidence type="ECO:0000256" key="1">
    <source>
        <dbReference type="ARBA" id="ARBA00004116"/>
    </source>
</evidence>
<dbReference type="GO" id="GO:0005773">
    <property type="term" value="C:vacuole"/>
    <property type="evidence" value="ECO:0007669"/>
    <property type="project" value="UniProtKB-SubCell"/>
</dbReference>